<feature type="binding site" evidence="6">
    <location>
        <position position="188"/>
    </location>
    <ligand>
        <name>S-adenosyl-L-methionine</name>
        <dbReference type="ChEBI" id="CHEBI:59789"/>
    </ligand>
</feature>
<evidence type="ECO:0000313" key="8">
    <source>
        <dbReference type="Proteomes" id="UP000192813"/>
    </source>
</evidence>
<comment type="caution">
    <text evidence="7">The sequence shown here is derived from an EMBL/GenBank/DDBJ whole genome shotgun (WGS) entry which is preliminary data.</text>
</comment>
<dbReference type="Gene3D" id="3.40.50.150">
    <property type="entry name" value="Vaccinia Virus protein VP39"/>
    <property type="match status" value="1"/>
</dbReference>
<dbReference type="InterPro" id="IPR029063">
    <property type="entry name" value="SAM-dependent_MTases_sf"/>
</dbReference>
<feature type="binding site" evidence="6">
    <location>
        <position position="167"/>
    </location>
    <ligand>
        <name>S-adenosyl-L-methionine</name>
        <dbReference type="ChEBI" id="CHEBI:59789"/>
    </ligand>
</feature>
<reference evidence="8" key="1">
    <citation type="submission" date="2017-12" db="EMBL/GenBank/DDBJ databases">
        <title>FDA dAtabase for Regulatory Grade micrObial Sequences (FDA-ARGOS): Supporting development and validation of Infectious Disease Dx tests.</title>
        <authorList>
            <person name="Hoffmann M."/>
            <person name="Allard M."/>
            <person name="Evans P."/>
            <person name="Brown E."/>
            <person name="Tallon L."/>
            <person name="Sadzewicz L."/>
            <person name="Sengamalay N."/>
            <person name="Ott S."/>
            <person name="Godinez A."/>
            <person name="Nagaraj S."/>
            <person name="Vavikolanu K."/>
            <person name="Aluvathingal J."/>
            <person name="Nadendla S."/>
            <person name="Sichtig H."/>
        </authorList>
    </citation>
    <scope>NUCLEOTIDE SEQUENCE [LARGE SCALE GENOMIC DNA]</scope>
    <source>
        <strain evidence="8">FDAARGOS_249</strain>
    </source>
</reference>
<keyword evidence="7" id="KW-0687">Ribonucleoprotein</keyword>
<protein>
    <recommendedName>
        <fullName evidence="6">Ribosomal protein L11 methyltransferase</fullName>
        <shortName evidence="6">L11 Mtase</shortName>
        <ecNumber evidence="6">2.1.1.-</ecNumber>
    </recommendedName>
</protein>
<dbReference type="Proteomes" id="UP000192813">
    <property type="component" value="Unassembled WGS sequence"/>
</dbReference>
<dbReference type="EMBL" id="NBTM02000001">
    <property type="protein sequence ID" value="PNL92323.1"/>
    <property type="molecule type" value="Genomic_DNA"/>
</dbReference>
<sequence>MTWYEVTIETDNKSENLLTEILWGLDSAGVSIKDEQDYIDWSDDGFGSVKNDQPAPGTYEINPVVLGYFSDDKNIEDIISEIKTYQANYNKELAADQQIVIHDIRYSPLEDKDWETAWQAYYEPIHVSRFMDIVPIWEKDDQVADSKKTTLFLDPGMAFGTGSHETTKLALRLLEIAMAGGEDVIDVGTGSGVLAIAAKKLGANDVAAYDYDGSILDITRNNFALNDVEDAISVAQNNILNGIDTQVDIITANILFEILEPLIPQAYTNLKADGQLVLSGIFHDKKDDMLALLAANDFTVEIVMNMGEWYGILARKGQD</sequence>
<dbReference type="InterPro" id="IPR004498">
    <property type="entry name" value="Ribosomal_PrmA_MeTrfase"/>
</dbReference>
<feature type="binding site" evidence="6">
    <location>
        <position position="253"/>
    </location>
    <ligand>
        <name>S-adenosyl-L-methionine</name>
        <dbReference type="ChEBI" id="CHEBI:59789"/>
    </ligand>
</feature>
<comment type="similarity">
    <text evidence="1 6">Belongs to the methyltransferase superfamily. PrmA family.</text>
</comment>
<dbReference type="SUPFAM" id="SSF53335">
    <property type="entry name" value="S-adenosyl-L-methionine-dependent methyltransferases"/>
    <property type="match status" value="1"/>
</dbReference>
<evidence type="ECO:0000256" key="5">
    <source>
        <dbReference type="ARBA" id="ARBA00022691"/>
    </source>
</evidence>
<keyword evidence="3 6" id="KW-0489">Methyltransferase</keyword>
<dbReference type="GO" id="GO:0005737">
    <property type="term" value="C:cytoplasm"/>
    <property type="evidence" value="ECO:0007669"/>
    <property type="project" value="UniProtKB-SubCell"/>
</dbReference>
<dbReference type="NCBIfam" id="TIGR00406">
    <property type="entry name" value="prmA"/>
    <property type="match status" value="1"/>
</dbReference>
<dbReference type="PANTHER" id="PTHR43648">
    <property type="entry name" value="ELECTRON TRANSFER FLAVOPROTEIN BETA SUBUNIT LYSINE METHYLTRANSFERASE"/>
    <property type="match status" value="1"/>
</dbReference>
<gene>
    <name evidence="6" type="primary">prmA</name>
    <name evidence="7" type="ORF">A6J77_008795</name>
</gene>
<dbReference type="PIRSF" id="PIRSF000401">
    <property type="entry name" value="RPL11_MTase"/>
    <property type="match status" value="1"/>
</dbReference>
<keyword evidence="4 6" id="KW-0808">Transferase</keyword>
<feature type="binding site" evidence="6">
    <location>
        <position position="210"/>
    </location>
    <ligand>
        <name>S-adenosyl-L-methionine</name>
        <dbReference type="ChEBI" id="CHEBI:59789"/>
    </ligand>
</feature>
<dbReference type="AlphaFoldDB" id="A0A2J9PPQ3"/>
<dbReference type="Pfam" id="PF06325">
    <property type="entry name" value="PrmA"/>
    <property type="match status" value="1"/>
</dbReference>
<dbReference type="RefSeq" id="WP_083070078.1">
    <property type="nucleotide sequence ID" value="NZ_JALXKY010000003.1"/>
</dbReference>
<comment type="function">
    <text evidence="6">Methylates ribosomal protein L11.</text>
</comment>
<accession>A0A2J9PPQ3</accession>
<keyword evidence="2 6" id="KW-0963">Cytoplasm</keyword>
<comment type="subcellular location">
    <subcellularLocation>
        <location evidence="6">Cytoplasm</location>
    </subcellularLocation>
</comment>
<dbReference type="PANTHER" id="PTHR43648:SF1">
    <property type="entry name" value="ELECTRON TRANSFER FLAVOPROTEIN BETA SUBUNIT LYSINE METHYLTRANSFERASE"/>
    <property type="match status" value="1"/>
</dbReference>
<proteinExistence type="inferred from homology"/>
<evidence type="ECO:0000256" key="3">
    <source>
        <dbReference type="ARBA" id="ARBA00022603"/>
    </source>
</evidence>
<keyword evidence="7" id="KW-0689">Ribosomal protein</keyword>
<dbReference type="HAMAP" id="MF_00735">
    <property type="entry name" value="Methyltr_PrmA"/>
    <property type="match status" value="1"/>
</dbReference>
<dbReference type="GO" id="GO:0016279">
    <property type="term" value="F:protein-lysine N-methyltransferase activity"/>
    <property type="evidence" value="ECO:0007669"/>
    <property type="project" value="RHEA"/>
</dbReference>
<dbReference type="CDD" id="cd02440">
    <property type="entry name" value="AdoMet_MTases"/>
    <property type="match status" value="1"/>
</dbReference>
<evidence type="ECO:0000256" key="1">
    <source>
        <dbReference type="ARBA" id="ARBA00009741"/>
    </source>
</evidence>
<dbReference type="InterPro" id="IPR050078">
    <property type="entry name" value="Ribosomal_L11_MeTrfase_PrmA"/>
</dbReference>
<evidence type="ECO:0000256" key="4">
    <source>
        <dbReference type="ARBA" id="ARBA00022679"/>
    </source>
</evidence>
<dbReference type="GO" id="GO:0005840">
    <property type="term" value="C:ribosome"/>
    <property type="evidence" value="ECO:0007669"/>
    <property type="project" value="UniProtKB-KW"/>
</dbReference>
<dbReference type="EC" id="2.1.1.-" evidence="6"/>
<dbReference type="GO" id="GO:0032259">
    <property type="term" value="P:methylation"/>
    <property type="evidence" value="ECO:0007669"/>
    <property type="project" value="UniProtKB-KW"/>
</dbReference>
<evidence type="ECO:0000256" key="2">
    <source>
        <dbReference type="ARBA" id="ARBA00022490"/>
    </source>
</evidence>
<evidence type="ECO:0000256" key="6">
    <source>
        <dbReference type="HAMAP-Rule" id="MF_00735"/>
    </source>
</evidence>
<evidence type="ECO:0000313" key="7">
    <source>
        <dbReference type="EMBL" id="PNL92323.1"/>
    </source>
</evidence>
<name>A0A2J9PPQ3_9LACT</name>
<organism evidence="7 8">
    <name type="scientific">Aerococcus viridans</name>
    <dbReference type="NCBI Taxonomy" id="1377"/>
    <lineage>
        <taxon>Bacteria</taxon>
        <taxon>Bacillati</taxon>
        <taxon>Bacillota</taxon>
        <taxon>Bacilli</taxon>
        <taxon>Lactobacillales</taxon>
        <taxon>Aerococcaceae</taxon>
        <taxon>Aerococcus</taxon>
    </lineage>
</organism>
<keyword evidence="5 6" id="KW-0949">S-adenosyl-L-methionine</keyword>
<comment type="catalytic activity">
    <reaction evidence="6">
        <text>L-lysyl-[protein] + 3 S-adenosyl-L-methionine = N(6),N(6),N(6)-trimethyl-L-lysyl-[protein] + 3 S-adenosyl-L-homocysteine + 3 H(+)</text>
        <dbReference type="Rhea" id="RHEA:54192"/>
        <dbReference type="Rhea" id="RHEA-COMP:9752"/>
        <dbReference type="Rhea" id="RHEA-COMP:13826"/>
        <dbReference type="ChEBI" id="CHEBI:15378"/>
        <dbReference type="ChEBI" id="CHEBI:29969"/>
        <dbReference type="ChEBI" id="CHEBI:57856"/>
        <dbReference type="ChEBI" id="CHEBI:59789"/>
        <dbReference type="ChEBI" id="CHEBI:61961"/>
    </reaction>
</comment>